<dbReference type="EMBL" id="PCRQ01000054">
    <property type="protein sequence ID" value="PIP24198.1"/>
    <property type="molecule type" value="Genomic_DNA"/>
</dbReference>
<keyword evidence="7" id="KW-0175">Coiled coil</keyword>
<comment type="caution">
    <text evidence="10">The sequence shown here is derived from an EMBL/GenBank/DDBJ whole genome shotgun (WGS) entry which is preliminary data.</text>
</comment>
<name>A0A2G9YY78_9BACT</name>
<dbReference type="FunFam" id="1.10.287.130:FF:000001">
    <property type="entry name" value="Two-component sensor histidine kinase"/>
    <property type="match status" value="1"/>
</dbReference>
<feature type="transmembrane region" description="Helical" evidence="8">
    <location>
        <begin position="48"/>
        <end position="67"/>
    </location>
</feature>
<keyword evidence="6" id="KW-0902">Two-component regulatory system</keyword>
<feature type="coiled-coil region" evidence="7">
    <location>
        <begin position="73"/>
        <end position="100"/>
    </location>
</feature>
<comment type="catalytic activity">
    <reaction evidence="1">
        <text>ATP + protein L-histidine = ADP + protein N-phospho-L-histidine.</text>
        <dbReference type="EC" id="2.7.13.3"/>
    </reaction>
</comment>
<feature type="transmembrane region" description="Helical" evidence="8">
    <location>
        <begin position="20"/>
        <end position="42"/>
    </location>
</feature>
<dbReference type="Gene3D" id="3.30.565.10">
    <property type="entry name" value="Histidine kinase-like ATPase, C-terminal domain"/>
    <property type="match status" value="1"/>
</dbReference>
<dbReference type="EC" id="2.7.13.3" evidence="2"/>
<evidence type="ECO:0000256" key="8">
    <source>
        <dbReference type="SAM" id="Phobius"/>
    </source>
</evidence>
<sequence>MIFFIGIITYTITRYGLFNIKFIGTQALVVALIALVGSTLFVNDMFTIRIIIRITLALVVLLGWLLVRSVKFEVQRKEELENLSTQLAAANDKLHALDKAKSEFISIASHQLRTPLTSIKGFGSLLLEGTYGAVPEAQRNALEKIYVSNERLIQLVEDLLNISRIEAGRMEFDFQEAQIEDLVQEAADTLELSAKQKNLYLHWQKPAIALPKTKIDITKIKEVISNMVDNAIKYTQKGGVTVRVEKGSFFNHDTRQQKSVVRVIVSDTGIGMNKEELESIFNKFERGKEVSHYHTDGIGLGMYVGKKMVEAHHGKIWAESEGKNKGSRFILELPVG</sequence>
<dbReference type="InterPro" id="IPR003594">
    <property type="entry name" value="HATPase_dom"/>
</dbReference>
<keyword evidence="8" id="KW-0472">Membrane</keyword>
<evidence type="ECO:0000256" key="3">
    <source>
        <dbReference type="ARBA" id="ARBA00022553"/>
    </source>
</evidence>
<gene>
    <name evidence="10" type="ORF">COX35_02025</name>
</gene>
<dbReference type="InterPro" id="IPR050736">
    <property type="entry name" value="Sensor_HK_Regulatory"/>
</dbReference>
<dbReference type="Pfam" id="PF00512">
    <property type="entry name" value="HisKA"/>
    <property type="match status" value="1"/>
</dbReference>
<dbReference type="PANTHER" id="PTHR43711">
    <property type="entry name" value="TWO-COMPONENT HISTIDINE KINASE"/>
    <property type="match status" value="1"/>
</dbReference>
<dbReference type="InterPro" id="IPR036097">
    <property type="entry name" value="HisK_dim/P_sf"/>
</dbReference>
<dbReference type="SMART" id="SM00387">
    <property type="entry name" value="HATPase_c"/>
    <property type="match status" value="1"/>
</dbReference>
<dbReference type="Proteomes" id="UP000229952">
    <property type="component" value="Unassembled WGS sequence"/>
</dbReference>
<keyword evidence="8" id="KW-1133">Transmembrane helix</keyword>
<evidence type="ECO:0000259" key="9">
    <source>
        <dbReference type="PROSITE" id="PS50109"/>
    </source>
</evidence>
<dbReference type="PANTHER" id="PTHR43711:SF31">
    <property type="entry name" value="HISTIDINE KINASE"/>
    <property type="match status" value="1"/>
</dbReference>
<dbReference type="InterPro" id="IPR005467">
    <property type="entry name" value="His_kinase_dom"/>
</dbReference>
<evidence type="ECO:0000256" key="6">
    <source>
        <dbReference type="ARBA" id="ARBA00023012"/>
    </source>
</evidence>
<evidence type="ECO:0000256" key="4">
    <source>
        <dbReference type="ARBA" id="ARBA00022679"/>
    </source>
</evidence>
<dbReference type="SUPFAM" id="SSF47384">
    <property type="entry name" value="Homodimeric domain of signal transducing histidine kinase"/>
    <property type="match status" value="1"/>
</dbReference>
<organism evidence="10 11">
    <name type="scientific">Candidatus Nealsonbacteria bacterium CG23_combo_of_CG06-09_8_20_14_all_37_18</name>
    <dbReference type="NCBI Taxonomy" id="1974720"/>
    <lineage>
        <taxon>Bacteria</taxon>
        <taxon>Candidatus Nealsoniibacteriota</taxon>
    </lineage>
</organism>
<dbReference type="Gene3D" id="1.10.287.130">
    <property type="match status" value="1"/>
</dbReference>
<evidence type="ECO:0000313" key="10">
    <source>
        <dbReference type="EMBL" id="PIP24198.1"/>
    </source>
</evidence>
<keyword evidence="4" id="KW-0808">Transferase</keyword>
<dbReference type="PROSITE" id="PS50109">
    <property type="entry name" value="HIS_KIN"/>
    <property type="match status" value="1"/>
</dbReference>
<dbReference type="PRINTS" id="PR00344">
    <property type="entry name" value="BCTRLSENSOR"/>
</dbReference>
<protein>
    <recommendedName>
        <fullName evidence="2">histidine kinase</fullName>
        <ecNumber evidence="2">2.7.13.3</ecNumber>
    </recommendedName>
</protein>
<dbReference type="SUPFAM" id="SSF55874">
    <property type="entry name" value="ATPase domain of HSP90 chaperone/DNA topoisomerase II/histidine kinase"/>
    <property type="match status" value="1"/>
</dbReference>
<feature type="domain" description="Histidine kinase" evidence="9">
    <location>
        <begin position="107"/>
        <end position="336"/>
    </location>
</feature>
<dbReference type="InterPro" id="IPR036890">
    <property type="entry name" value="HATPase_C_sf"/>
</dbReference>
<keyword evidence="8" id="KW-0812">Transmembrane</keyword>
<evidence type="ECO:0000256" key="1">
    <source>
        <dbReference type="ARBA" id="ARBA00000085"/>
    </source>
</evidence>
<dbReference type="AlphaFoldDB" id="A0A2G9YY78"/>
<accession>A0A2G9YY78</accession>
<dbReference type="GO" id="GO:0000155">
    <property type="term" value="F:phosphorelay sensor kinase activity"/>
    <property type="evidence" value="ECO:0007669"/>
    <property type="project" value="InterPro"/>
</dbReference>
<dbReference type="SMART" id="SM00388">
    <property type="entry name" value="HisKA"/>
    <property type="match status" value="1"/>
</dbReference>
<keyword evidence="3" id="KW-0597">Phosphoprotein</keyword>
<evidence type="ECO:0000313" key="11">
    <source>
        <dbReference type="Proteomes" id="UP000229952"/>
    </source>
</evidence>
<evidence type="ECO:0000256" key="5">
    <source>
        <dbReference type="ARBA" id="ARBA00022777"/>
    </source>
</evidence>
<proteinExistence type="predicted"/>
<evidence type="ECO:0000256" key="2">
    <source>
        <dbReference type="ARBA" id="ARBA00012438"/>
    </source>
</evidence>
<reference evidence="10 11" key="1">
    <citation type="submission" date="2017-09" db="EMBL/GenBank/DDBJ databases">
        <title>Depth-based differentiation of microbial function through sediment-hosted aquifers and enrichment of novel symbionts in the deep terrestrial subsurface.</title>
        <authorList>
            <person name="Probst A.J."/>
            <person name="Ladd B."/>
            <person name="Jarett J.K."/>
            <person name="Geller-Mcgrath D.E."/>
            <person name="Sieber C.M."/>
            <person name="Emerson J.B."/>
            <person name="Anantharaman K."/>
            <person name="Thomas B.C."/>
            <person name="Malmstrom R."/>
            <person name="Stieglmeier M."/>
            <person name="Klingl A."/>
            <person name="Woyke T."/>
            <person name="Ryan C.M."/>
            <person name="Banfield J.F."/>
        </authorList>
    </citation>
    <scope>NUCLEOTIDE SEQUENCE [LARGE SCALE GENOMIC DNA]</scope>
    <source>
        <strain evidence="10">CG23_combo_of_CG06-09_8_20_14_all_37_18</strain>
    </source>
</reference>
<keyword evidence="5" id="KW-0418">Kinase</keyword>
<dbReference type="CDD" id="cd00082">
    <property type="entry name" value="HisKA"/>
    <property type="match status" value="1"/>
</dbReference>
<dbReference type="InterPro" id="IPR003661">
    <property type="entry name" value="HisK_dim/P_dom"/>
</dbReference>
<dbReference type="InterPro" id="IPR004358">
    <property type="entry name" value="Sig_transdc_His_kin-like_C"/>
</dbReference>
<evidence type="ECO:0000256" key="7">
    <source>
        <dbReference type="SAM" id="Coils"/>
    </source>
</evidence>
<dbReference type="Pfam" id="PF02518">
    <property type="entry name" value="HATPase_c"/>
    <property type="match status" value="1"/>
</dbReference>